<name>L1MKQ0_9CORY</name>
<dbReference type="EMBL" id="AMEM01000009">
    <property type="protein sequence ID" value="EKX91787.1"/>
    <property type="molecule type" value="Genomic_DNA"/>
</dbReference>
<sequence>MESHYIGFAGIRGSTMSWRDLQWGLEQGLINHEDVVRFSDSTLDASDALADQLHLNLSTCYREDTWAIEDALNALVNAHNASVDISLWQYLVLRYVYINRDSYQDPLDEVASIYADFGFDEEVEKFVYYMPPSGCNPSRHTYEENIARLYANWELYLRTNRDKYVHH</sequence>
<dbReference type="InterPro" id="IPR016630">
    <property type="entry name" value="UCP015278"/>
</dbReference>
<dbReference type="AlphaFoldDB" id="L1MKQ0"/>
<dbReference type="PIRSF" id="PIRSF015278">
    <property type="entry name" value="UCP015278"/>
    <property type="match status" value="1"/>
</dbReference>
<dbReference type="Proteomes" id="UP000010445">
    <property type="component" value="Unassembled WGS sequence"/>
</dbReference>
<dbReference type="RefSeq" id="WP_006062700.1">
    <property type="nucleotide sequence ID" value="NZ_KB290827.1"/>
</dbReference>
<gene>
    <name evidence="1" type="ORF">HMPREF9997_00448</name>
</gene>
<dbReference type="Pfam" id="PF10004">
    <property type="entry name" value="DUF2247"/>
    <property type="match status" value="1"/>
</dbReference>
<organism evidence="1 2">
    <name type="scientific">Corynebacterium durum F0235</name>
    <dbReference type="NCBI Taxonomy" id="1035195"/>
    <lineage>
        <taxon>Bacteria</taxon>
        <taxon>Bacillati</taxon>
        <taxon>Actinomycetota</taxon>
        <taxon>Actinomycetes</taxon>
        <taxon>Mycobacteriales</taxon>
        <taxon>Corynebacteriaceae</taxon>
        <taxon>Corynebacterium</taxon>
    </lineage>
</organism>
<keyword evidence="2" id="KW-1185">Reference proteome</keyword>
<dbReference type="HOGENOM" id="CLU_124837_1_0_11"/>
<evidence type="ECO:0000313" key="1">
    <source>
        <dbReference type="EMBL" id="EKX91787.1"/>
    </source>
</evidence>
<proteinExistence type="predicted"/>
<protein>
    <recommendedName>
        <fullName evidence="3">DUF2247 domain-containing protein</fullName>
    </recommendedName>
</protein>
<evidence type="ECO:0000313" key="2">
    <source>
        <dbReference type="Proteomes" id="UP000010445"/>
    </source>
</evidence>
<comment type="caution">
    <text evidence="1">The sequence shown here is derived from an EMBL/GenBank/DDBJ whole genome shotgun (WGS) entry which is preliminary data.</text>
</comment>
<accession>L1MKQ0</accession>
<dbReference type="PATRIC" id="fig|1035195.3.peg.405"/>
<dbReference type="eggNOG" id="COG4304">
    <property type="taxonomic scope" value="Bacteria"/>
</dbReference>
<evidence type="ECO:0008006" key="3">
    <source>
        <dbReference type="Google" id="ProtNLM"/>
    </source>
</evidence>
<dbReference type="OrthoDB" id="8480728at2"/>
<reference evidence="1 2" key="1">
    <citation type="submission" date="2012-05" db="EMBL/GenBank/DDBJ databases">
        <authorList>
            <person name="Weinstock G."/>
            <person name="Sodergren E."/>
            <person name="Lobos E.A."/>
            <person name="Fulton L."/>
            <person name="Fulton R."/>
            <person name="Courtney L."/>
            <person name="Fronick C."/>
            <person name="O'Laughlin M."/>
            <person name="Godfrey J."/>
            <person name="Wilson R.M."/>
            <person name="Miner T."/>
            <person name="Farmer C."/>
            <person name="Delehaunty K."/>
            <person name="Cordes M."/>
            <person name="Minx P."/>
            <person name="Tomlinson C."/>
            <person name="Chen J."/>
            <person name="Wollam A."/>
            <person name="Pepin K.H."/>
            <person name="Bhonagiri V."/>
            <person name="Zhang X."/>
            <person name="Suruliraj S."/>
            <person name="Warren W."/>
            <person name="Mitreva M."/>
            <person name="Mardis E.R."/>
            <person name="Wilson R.K."/>
        </authorList>
    </citation>
    <scope>NUCLEOTIDE SEQUENCE [LARGE SCALE GENOMIC DNA]</scope>
    <source>
        <strain evidence="1 2">F0235</strain>
    </source>
</reference>